<dbReference type="InterPro" id="IPR026664">
    <property type="entry name" value="Stereocilin-rel"/>
</dbReference>
<evidence type="ECO:0000313" key="8">
    <source>
        <dbReference type="Ensembl" id="ENSXETP00000110554"/>
    </source>
</evidence>
<dbReference type="GeneID" id="100489259"/>
<dbReference type="GO" id="GO:0016020">
    <property type="term" value="C:membrane"/>
    <property type="evidence" value="ECO:0007669"/>
    <property type="project" value="UniProtKB-SubCell"/>
</dbReference>
<comment type="subcellular location">
    <subcellularLocation>
        <location evidence="1">Membrane</location>
    </subcellularLocation>
</comment>
<reference evidence="8" key="1">
    <citation type="journal article" date="2010" name="Science">
        <title>The genome of the Western clawed frog Xenopus tropicalis.</title>
        <authorList>
            <person name="Hellsten U."/>
            <person name="Harland R.M."/>
            <person name="Gilchrist M.J."/>
            <person name="Hendrix D."/>
            <person name="Jurka J."/>
            <person name="Kapitonov V."/>
            <person name="Ovcharenko I."/>
            <person name="Putnam N.H."/>
            <person name="Shu S."/>
            <person name="Taher L."/>
            <person name="Blitz I.L."/>
            <person name="Blumberg B."/>
            <person name="Dichmann D.S."/>
            <person name="Dubchak I."/>
            <person name="Amaya E."/>
            <person name="Detter J.C."/>
            <person name="Fletcher R."/>
            <person name="Gerhard D.S."/>
            <person name="Goodstein D."/>
            <person name="Graves T."/>
            <person name="Grigoriev I.V."/>
            <person name="Grimwood J."/>
            <person name="Kawashima T."/>
            <person name="Lindquist E."/>
            <person name="Lucas S.M."/>
            <person name="Mead P.E."/>
            <person name="Mitros T."/>
            <person name="Ogino H."/>
            <person name="Ohta Y."/>
            <person name="Poliakov A.V."/>
            <person name="Pollet N."/>
            <person name="Robert J."/>
            <person name="Salamov A."/>
            <person name="Sater A.K."/>
            <person name="Schmutz J."/>
            <person name="Terry A."/>
            <person name="Vize P.D."/>
            <person name="Warren W.C."/>
            <person name="Wells D."/>
            <person name="Wills A."/>
            <person name="Wilson R.K."/>
            <person name="Zimmerman L.B."/>
            <person name="Zorn A.M."/>
            <person name="Grainger R."/>
            <person name="Grammer T."/>
            <person name="Khokha M.K."/>
            <person name="Richardson P.M."/>
            <person name="Rokhsar D.S."/>
        </authorList>
    </citation>
    <scope>NUCLEOTIDE SEQUENCE [LARGE SCALE GENOMIC DNA]</scope>
    <source>
        <strain evidence="8">Nigerian</strain>
    </source>
</reference>
<dbReference type="Reactome" id="R-XTR-8957275">
    <property type="pathway name" value="Post-translational protein phosphorylation"/>
</dbReference>
<keyword evidence="3 7" id="KW-0732">Signal</keyword>
<dbReference type="KEGG" id="xtr:100489259"/>
<evidence type="ECO:0000256" key="1">
    <source>
        <dbReference type="ARBA" id="ARBA00004370"/>
    </source>
</evidence>
<dbReference type="Xenbase" id="XB-GENE-484621">
    <property type="gene designation" value="msln"/>
</dbReference>
<organism evidence="8">
    <name type="scientific">Xenopus tropicalis</name>
    <name type="common">Western clawed frog</name>
    <name type="synonym">Silurana tropicalis</name>
    <dbReference type="NCBI Taxonomy" id="8364"/>
    <lineage>
        <taxon>Eukaryota</taxon>
        <taxon>Metazoa</taxon>
        <taxon>Chordata</taxon>
        <taxon>Craniata</taxon>
        <taxon>Vertebrata</taxon>
        <taxon>Euteleostomi</taxon>
        <taxon>Amphibia</taxon>
        <taxon>Batrachia</taxon>
        <taxon>Anura</taxon>
        <taxon>Pipoidea</taxon>
        <taxon>Pipidae</taxon>
        <taxon>Xenopodinae</taxon>
        <taxon>Xenopus</taxon>
        <taxon>Silurana</taxon>
    </lineage>
</organism>
<sequence length="1676" mass="178948">MGVPLKSALLLTSLLVTLSSAANNTCPPSSVNETALCANINSNFSDLSDPCLWTFEDYACTPVANFSTFSPDLLLNMTACANNSGLVNDTQYSILFFSKLTNNNSAAMLSSLTGQFGNVSKEWKRFLLAGIWPTIMQNVNSSGPASGSPPQLIPRYIQPFLPYLSAPMMQCLVDKKAPCSSIQEVVQGIGAVDPGLAITNGKDLFPVLKSLLNVRQNLSGNACSQNANSSIWLASTLGKFAQFADYNDFVSLNPNFSALAVLSSLTVPQVVSFSLQSNSANNSNDVGQMMGILQNSADVQNFLTNLNSAAMNMSSIPRPLAQGLMNKTFQLLVPSLNLSSSSDWAGLFQNNLKSLLPEITTDQLKLLPQNFSCDSFQSVMKAMDSDFNQLKNVKQEDVYKVVIQPYLKNNASACSQNVNTSTWVTQNFGKFIQFAPYNDLIALNPNFSALDVLSNLAMSQVASFSLGSVAANNTNAVGQIMALYQNPGDVQSFLATINSAAALNNLSTIPHPLAQGLINKTFQALVPSLSSSNSSDWTGLFQDKLKFVLPEITTDQLKVLPQNFSCDSFQTVIKSMDSTFNQLKNVKQEDVYKVLIQPYLKNNGSACSKNVNSSTWIKANFGKYSQFADYTSLVNLNPNFNALDVLSSLTVPQVVSFSLAPQAGNNPSAVGQIVGLLQNTNDAYNFLAQINSAATSNNMTSIPSPLAQGLLAKTFQTLTPQINNLTSSDWSSLFQDKLSLLLPQISQDQLSLIPKNISCDSFQAVTKGLISAYPKLTADKQQSAYGSFIKPYLNNNGQGTPKCYNQSDPNSGSWLMNNLGNFMTLTSQTDLLTFANQSILQMFASNPATAQFASQLSLDKDTAIFFTTLLTSGGNVNLSSIPTNLLCFLTPQAFQNMSSSDILDSTQKINQACAKNQTQGPSAPTAEELQVSISLVSKLNNFTTATLSNLGQTAVGLSQSQISGIKDSDLKNALPSLSGVSGWNYGQSKSIINKLLNSGYQVTNLESLGSLVVGLPSQQLMGLDPSMILNASKNAQFASQMSSAPTSLQTVFVAKILTAGSKPEDVVKSIPSAMAVLIPKSRLAFKPVLDDINNKAWTPDQAAMFFDNVVPAQSVLSNISASVLQGYTCGSNNKMSASQVQLLAKAMYLNNAILSEDQLNCLAKPIVKISSDADMASYPKEIYLFASPPNNTNATSCRTFYTNVGSANISILSAYSKSQKNFLPKALSCLNVTGFALTSDQIQVLGQIACDLNGTYIENSDSSLISQLPQCSSLTDDQKASIIKVISQGKSPYGQPSTWSKSTLVSLKGIMGFANKDILTNISNTVLVSWIKDAPGLKRNQLATIVKTLYPTRARRAVSCTVGQITADNVKDNSLPLSYPTDQLDACLSNQTLTDFLQDLGSKPFTNGQLIVLKSRLDQIYPSGYPETVLTTLGAIANVCSEVDVAKWNITSVDTLESLLSNDLATNLVQAVINKFVAGNALNASALNIIGSPNICLLNSTQLGSVTPSAIGDAKPLNVNPCNQSVKNQLYGVANTSFQSMISDSSSYFNLKKPYLGGAPAADLQYLASKNVSMDIGTFINLNVNSVLGLSVGDMKGLLGSNVADLKAQENNTIVSTWTRSQSQSALDLLGIGLTGGRADATTAASVTTKKVGSSAGAVVLSHSVLVAGLIAFLLC</sequence>
<protein>
    <submittedName>
        <fullName evidence="8 10">Mesothelin</fullName>
    </submittedName>
</protein>
<keyword evidence="4" id="KW-0130">Cell adhesion</keyword>
<proteinExistence type="inferred from homology"/>
<dbReference type="Bgee" id="ENSXETG00000032280">
    <property type="expression patterns" value="Expressed in neurula embryo and 4 other cell types or tissues"/>
</dbReference>
<dbReference type="Gene3D" id="1.20.970.40">
    <property type="match status" value="1"/>
</dbReference>
<evidence type="ECO:0000256" key="7">
    <source>
        <dbReference type="SAM" id="SignalP"/>
    </source>
</evidence>
<accession>A0A803JRD5</accession>
<dbReference type="GO" id="GO:0007160">
    <property type="term" value="P:cell-matrix adhesion"/>
    <property type="evidence" value="ECO:0000318"/>
    <property type="project" value="GO_Central"/>
</dbReference>
<dbReference type="OMA" id="ARCYNAS"/>
<evidence type="ECO:0000256" key="3">
    <source>
        <dbReference type="ARBA" id="ARBA00022729"/>
    </source>
</evidence>
<keyword evidence="5" id="KW-0472">Membrane</keyword>
<dbReference type="Ensembl" id="ENSXETT00000112497">
    <property type="protein sequence ID" value="ENSXETP00000110554"/>
    <property type="gene ID" value="ENSXETG00000032280"/>
</dbReference>
<evidence type="ECO:0000313" key="10">
    <source>
        <dbReference type="RefSeq" id="XP_031748734.1"/>
    </source>
</evidence>
<dbReference type="Reactome" id="R-XTR-381426">
    <property type="pathway name" value="Regulation of Insulin-like Growth Factor (IGF) transport and uptake by Insulin-like Growth Factor Binding Proteins (IGFBPs)"/>
</dbReference>
<dbReference type="GeneTree" id="ENSGT00950000182957"/>
<dbReference type="PANTHER" id="PTHR23412">
    <property type="entry name" value="STEREOCILIN RELATED"/>
    <property type="match status" value="1"/>
</dbReference>
<feature type="signal peptide" evidence="7">
    <location>
        <begin position="1"/>
        <end position="21"/>
    </location>
</feature>
<dbReference type="Pfam" id="PF06060">
    <property type="entry name" value="Mesothelin"/>
    <property type="match status" value="1"/>
</dbReference>
<dbReference type="RefSeq" id="XP_031748734.1">
    <property type="nucleotide sequence ID" value="XM_031892874.1"/>
</dbReference>
<evidence type="ECO:0000256" key="5">
    <source>
        <dbReference type="ARBA" id="ARBA00023136"/>
    </source>
</evidence>
<reference evidence="10" key="3">
    <citation type="submission" date="2025-04" db="UniProtKB">
        <authorList>
            <consortium name="RefSeq"/>
        </authorList>
    </citation>
    <scope>IDENTIFICATION</scope>
    <source>
        <strain evidence="10">Nigerian</strain>
        <tissue evidence="10">Liver and blood</tissue>
    </source>
</reference>
<comment type="similarity">
    <text evidence="2">Belongs to the mesothelin family.</text>
</comment>
<dbReference type="OrthoDB" id="9329195at2759"/>
<dbReference type="Proteomes" id="UP000008143">
    <property type="component" value="Chromosome 9"/>
</dbReference>
<dbReference type="PANTHER" id="PTHR23412:SF6">
    <property type="entry name" value="MESOTHELIN"/>
    <property type="match status" value="1"/>
</dbReference>
<evidence type="ECO:0000256" key="6">
    <source>
        <dbReference type="ARBA" id="ARBA00023180"/>
    </source>
</evidence>
<evidence type="ECO:0000313" key="11">
    <source>
        <dbReference type="Xenbase" id="XB-GENE-484621"/>
    </source>
</evidence>
<keyword evidence="9" id="KW-1185">Reference proteome</keyword>
<reference evidence="8" key="2">
    <citation type="submission" date="2021-03" db="UniProtKB">
        <authorList>
            <consortium name="Ensembl"/>
        </authorList>
    </citation>
    <scope>IDENTIFICATION</scope>
</reference>
<feature type="chain" id="PRO_5044662949" evidence="7">
    <location>
        <begin position="22"/>
        <end position="1676"/>
    </location>
</feature>
<evidence type="ECO:0000313" key="9">
    <source>
        <dbReference type="Proteomes" id="UP000008143"/>
    </source>
</evidence>
<dbReference type="CTD" id="10232"/>
<keyword evidence="6" id="KW-0325">Glycoprotein</keyword>
<dbReference type="GO" id="GO:0009986">
    <property type="term" value="C:cell surface"/>
    <property type="evidence" value="ECO:0000318"/>
    <property type="project" value="GO_Central"/>
</dbReference>
<name>A0A803JRD5_XENTR</name>
<gene>
    <name evidence="8 10 11" type="primary">msln</name>
</gene>
<evidence type="ECO:0000256" key="2">
    <source>
        <dbReference type="ARBA" id="ARBA00011016"/>
    </source>
</evidence>
<evidence type="ECO:0000256" key="4">
    <source>
        <dbReference type="ARBA" id="ARBA00022889"/>
    </source>
</evidence>
<dbReference type="InterPro" id="IPR010335">
    <property type="entry name" value="Mesothelin"/>
</dbReference>